<name>A0A126V2U1_9RHOB</name>
<dbReference type="GO" id="GO:0004565">
    <property type="term" value="F:beta-galactosidase activity"/>
    <property type="evidence" value="ECO:0007669"/>
    <property type="project" value="UniProtKB-EC"/>
</dbReference>
<keyword evidence="5" id="KW-0378">Hydrolase</keyword>
<dbReference type="GO" id="GO:0005975">
    <property type="term" value="P:carbohydrate metabolic process"/>
    <property type="evidence" value="ECO:0007669"/>
    <property type="project" value="InterPro"/>
</dbReference>
<reference evidence="10 11" key="1">
    <citation type="submission" date="2016-02" db="EMBL/GenBank/DDBJ databases">
        <title>Complete genome sequence of Halocynthiibacter arcticus PAMC 20958t from arctic marine sediment.</title>
        <authorList>
            <person name="Lee Y.M."/>
            <person name="Baek K."/>
            <person name="Lee H.K."/>
            <person name="Shin S.C."/>
        </authorList>
    </citation>
    <scope>NUCLEOTIDE SEQUENCE [LARGE SCALE GENOMIC DNA]</scope>
    <source>
        <strain evidence="10">PAMC 20958</strain>
    </source>
</reference>
<proteinExistence type="inferred from homology"/>
<dbReference type="KEGG" id="hat:RC74_16185"/>
<evidence type="ECO:0000256" key="1">
    <source>
        <dbReference type="ARBA" id="ARBA00001412"/>
    </source>
</evidence>
<keyword evidence="4" id="KW-0479">Metal-binding</keyword>
<feature type="domain" description="Beta-galactosidase trimerisation" evidence="9">
    <location>
        <begin position="443"/>
        <end position="607"/>
    </location>
</feature>
<dbReference type="AlphaFoldDB" id="A0A126V2U1"/>
<comment type="similarity">
    <text evidence="2">Belongs to the glycosyl hydrolase 42 family.</text>
</comment>
<evidence type="ECO:0000256" key="2">
    <source>
        <dbReference type="ARBA" id="ARBA00005940"/>
    </source>
</evidence>
<evidence type="ECO:0000313" key="10">
    <source>
        <dbReference type="EMBL" id="AML52603.1"/>
    </source>
</evidence>
<protein>
    <recommendedName>
        <fullName evidence="3">beta-galactosidase</fullName>
        <ecNumber evidence="3">3.2.1.23</ecNumber>
    </recommendedName>
</protein>
<dbReference type="EMBL" id="CP014327">
    <property type="protein sequence ID" value="AML52603.1"/>
    <property type="molecule type" value="Genomic_DNA"/>
</dbReference>
<evidence type="ECO:0000256" key="4">
    <source>
        <dbReference type="ARBA" id="ARBA00022723"/>
    </source>
</evidence>
<organism evidence="10 11">
    <name type="scientific">Falsihalocynthiibacter arcticus</name>
    <dbReference type="NCBI Taxonomy" id="1579316"/>
    <lineage>
        <taxon>Bacteria</taxon>
        <taxon>Pseudomonadati</taxon>
        <taxon>Pseudomonadota</taxon>
        <taxon>Alphaproteobacteria</taxon>
        <taxon>Rhodobacterales</taxon>
        <taxon>Roseobacteraceae</taxon>
        <taxon>Falsihalocynthiibacter</taxon>
    </lineage>
</organism>
<evidence type="ECO:0000256" key="5">
    <source>
        <dbReference type="ARBA" id="ARBA00022801"/>
    </source>
</evidence>
<dbReference type="InterPro" id="IPR013529">
    <property type="entry name" value="Glyco_hydro_42_N"/>
</dbReference>
<dbReference type="RefSeq" id="WP_039000001.1">
    <property type="nucleotide sequence ID" value="NZ_CP014327.1"/>
</dbReference>
<keyword evidence="6" id="KW-0862">Zinc</keyword>
<dbReference type="SUPFAM" id="SSF51445">
    <property type="entry name" value="(Trans)glycosidases"/>
    <property type="match status" value="1"/>
</dbReference>
<sequence>MPAKLPQVPYGAVYYRKSNPPREDWERDYGIASSDGLNTFRHWFMWSAIERAPGKYDWDECDRQLDLAAENGMATVIAEFTMASPDWLQRKLDFARMRKADGTPMASQLSPSVAVGGFGESLGGAGPLTLNAPEVHEAVMGFLTEMTTRYRGHPGLLGYDVNNEVNYSPEYDFSAPTAAAFRVWIREKYGSLDALAKVWHRYSYAEWDDIMPPQQIQPYAECLDWLKFREDNFYGHVQDKIDVIRAVDPEATIISHGIAGAVTALAGHGCNDWRAAEQVEIYGYTWIGARKGNQPWRNFFAGDLVRGAARGKPFWHAERQGGPLWMQPQVLGRDKEDARVATPEDIRLWSMASFAAGARGMMNLRYRPLLNGPLFGAFGAYGMDGSRTPRSEMQASVGRWVNAPEQTACMAASPVRGDIGLLMIPEAQRFDLLLSSQGDFKTYQDAMWGAYRAFFDMGVQADWVHDADIEKYDIIYAPYPIMMPAELAARLAKWVEGGGKLISEACPGYFGDDGRVGVQQPNNGLDTVFGVVEDEVEFMPDIGDRIRLSLDDAALRGGGFLQSYTPTSAKVLGYFDGGRVAVTTSPHGKGRTLLVGTHMSAGHFRDLESGDTGATAWFEACVKWAGIKPSVQTGNLAVQGRLQQGGDKQFLWLINPTAEAQQISVLIDGAPLVVREALWGDAAANQVPARDALVLAL</sequence>
<dbReference type="InterPro" id="IPR003476">
    <property type="entry name" value="Glyco_hydro_42"/>
</dbReference>
<dbReference type="STRING" id="1579316.RC74_16185"/>
<gene>
    <name evidence="10" type="ORF">RC74_16185</name>
</gene>
<evidence type="ECO:0000256" key="3">
    <source>
        <dbReference type="ARBA" id="ARBA00012756"/>
    </source>
</evidence>
<dbReference type="Gene3D" id="3.40.50.880">
    <property type="match status" value="1"/>
</dbReference>
<dbReference type="OrthoDB" id="9800974at2"/>
<dbReference type="InterPro" id="IPR017853">
    <property type="entry name" value="GH"/>
</dbReference>
<dbReference type="CDD" id="cd03143">
    <property type="entry name" value="A4_beta-galactosidase_middle_domain"/>
    <property type="match status" value="1"/>
</dbReference>
<dbReference type="Proteomes" id="UP000070371">
    <property type="component" value="Chromosome"/>
</dbReference>
<accession>A0A126V2U1</accession>
<dbReference type="SUPFAM" id="SSF52317">
    <property type="entry name" value="Class I glutamine amidotransferase-like"/>
    <property type="match status" value="1"/>
</dbReference>
<dbReference type="PANTHER" id="PTHR36447">
    <property type="entry name" value="BETA-GALACTOSIDASE GANA"/>
    <property type="match status" value="1"/>
</dbReference>
<dbReference type="Pfam" id="PF02449">
    <property type="entry name" value="Glyco_hydro_42"/>
    <property type="match status" value="1"/>
</dbReference>
<evidence type="ECO:0000313" key="11">
    <source>
        <dbReference type="Proteomes" id="UP000070371"/>
    </source>
</evidence>
<dbReference type="InterPro" id="IPR013738">
    <property type="entry name" value="Beta_galactosidase_Trimer"/>
</dbReference>
<dbReference type="GO" id="GO:0009341">
    <property type="term" value="C:beta-galactosidase complex"/>
    <property type="evidence" value="ECO:0007669"/>
    <property type="project" value="InterPro"/>
</dbReference>
<dbReference type="PANTHER" id="PTHR36447:SF2">
    <property type="entry name" value="BETA-GALACTOSIDASE YESZ"/>
    <property type="match status" value="1"/>
</dbReference>
<evidence type="ECO:0000259" key="8">
    <source>
        <dbReference type="Pfam" id="PF02449"/>
    </source>
</evidence>
<dbReference type="GO" id="GO:0046872">
    <property type="term" value="F:metal ion binding"/>
    <property type="evidence" value="ECO:0007669"/>
    <property type="project" value="UniProtKB-KW"/>
</dbReference>
<keyword evidence="11" id="KW-1185">Reference proteome</keyword>
<dbReference type="Pfam" id="PF08532">
    <property type="entry name" value="Glyco_hydro_42M"/>
    <property type="match status" value="1"/>
</dbReference>
<evidence type="ECO:0000256" key="6">
    <source>
        <dbReference type="ARBA" id="ARBA00022833"/>
    </source>
</evidence>
<evidence type="ECO:0000259" key="9">
    <source>
        <dbReference type="Pfam" id="PF08532"/>
    </source>
</evidence>
<dbReference type="Gene3D" id="3.20.20.80">
    <property type="entry name" value="Glycosidases"/>
    <property type="match status" value="1"/>
</dbReference>
<dbReference type="InterPro" id="IPR029062">
    <property type="entry name" value="Class_I_gatase-like"/>
</dbReference>
<comment type="catalytic activity">
    <reaction evidence="1">
        <text>Hydrolysis of terminal non-reducing beta-D-galactose residues in beta-D-galactosides.</text>
        <dbReference type="EC" id="3.2.1.23"/>
    </reaction>
</comment>
<keyword evidence="7" id="KW-0326">Glycosidase</keyword>
<evidence type="ECO:0000256" key="7">
    <source>
        <dbReference type="ARBA" id="ARBA00023295"/>
    </source>
</evidence>
<dbReference type="EC" id="3.2.1.23" evidence="3"/>
<feature type="domain" description="Glycoside hydrolase family 42 N-terminal" evidence="8">
    <location>
        <begin position="19"/>
        <end position="368"/>
    </location>
</feature>